<dbReference type="Pfam" id="PF08241">
    <property type="entry name" value="Methyltransf_11"/>
    <property type="match status" value="1"/>
</dbReference>
<organism evidence="2">
    <name type="scientific">uncultured Gemmatimonadaceae bacterium</name>
    <dbReference type="NCBI Taxonomy" id="246130"/>
    <lineage>
        <taxon>Bacteria</taxon>
        <taxon>Pseudomonadati</taxon>
        <taxon>Gemmatimonadota</taxon>
        <taxon>Gemmatimonadia</taxon>
        <taxon>Gemmatimonadales</taxon>
        <taxon>Gemmatimonadaceae</taxon>
        <taxon>environmental samples</taxon>
    </lineage>
</organism>
<dbReference type="AlphaFoldDB" id="A0A6J4LQR9"/>
<sequence length="273" mass="29775">MTLPHSVPPVPSVLRLVQETVLGRWRAASEDLYREVAHLTEATRGSEVLVAGCGDGRTTEWLATRTGAAVTGVDPDAERIARAEESARALAEPLPLSYQQAPLDDLPHETAVFDAAVAEPVLAAAASPERAVEELARVVKPLGAVALLQLAWSSELDADTRDLVVERLGLRPRLVVEWKQMLRDAGVVDIQVQDWTCGAPGCTPVTFPAADDLTRLSWQDKVQILGRGWRQGGWREARGAVEREVALLRHLSRERSIGFHLIKGVKWPHPAAP</sequence>
<dbReference type="PANTHER" id="PTHR43591">
    <property type="entry name" value="METHYLTRANSFERASE"/>
    <property type="match status" value="1"/>
</dbReference>
<accession>A0A6J4LQR9</accession>
<dbReference type="EMBL" id="CADCTX010000680">
    <property type="protein sequence ID" value="CAA9340015.1"/>
    <property type="molecule type" value="Genomic_DNA"/>
</dbReference>
<reference evidence="2" key="1">
    <citation type="submission" date="2020-02" db="EMBL/GenBank/DDBJ databases">
        <authorList>
            <person name="Meier V. D."/>
        </authorList>
    </citation>
    <scope>NUCLEOTIDE SEQUENCE</scope>
    <source>
        <strain evidence="2">AVDCRST_MAG40</strain>
    </source>
</reference>
<gene>
    <name evidence="2" type="ORF">AVDCRST_MAG40-2357</name>
</gene>
<evidence type="ECO:0000259" key="1">
    <source>
        <dbReference type="Pfam" id="PF08241"/>
    </source>
</evidence>
<dbReference type="SUPFAM" id="SSF53335">
    <property type="entry name" value="S-adenosyl-L-methionine-dependent methyltransferases"/>
    <property type="match status" value="1"/>
</dbReference>
<proteinExistence type="predicted"/>
<dbReference type="CDD" id="cd02440">
    <property type="entry name" value="AdoMet_MTases"/>
    <property type="match status" value="1"/>
</dbReference>
<dbReference type="Gene3D" id="3.40.50.150">
    <property type="entry name" value="Vaccinia Virus protein VP39"/>
    <property type="match status" value="1"/>
</dbReference>
<dbReference type="InterPro" id="IPR013216">
    <property type="entry name" value="Methyltransf_11"/>
</dbReference>
<dbReference type="InterPro" id="IPR029063">
    <property type="entry name" value="SAM-dependent_MTases_sf"/>
</dbReference>
<evidence type="ECO:0000313" key="2">
    <source>
        <dbReference type="EMBL" id="CAA9340015.1"/>
    </source>
</evidence>
<dbReference type="GO" id="GO:0008757">
    <property type="term" value="F:S-adenosylmethionine-dependent methyltransferase activity"/>
    <property type="evidence" value="ECO:0007669"/>
    <property type="project" value="InterPro"/>
</dbReference>
<name>A0A6J4LQR9_9BACT</name>
<protein>
    <recommendedName>
        <fullName evidence="1">Methyltransferase type 11 domain-containing protein</fullName>
    </recommendedName>
</protein>
<feature type="domain" description="Methyltransferase type 11" evidence="1">
    <location>
        <begin position="51"/>
        <end position="146"/>
    </location>
</feature>